<sequence length="527" mass="60594">MISRSYMSSNINWCQISRLFPVNLFILSQCKWHYSVQSCSQKDDIKDSSEFLERLNAAKDNHPSGSALYQDNNYFSPVVFPDPLFDWEALKISVNARRQAERFNFDQIMDLKKQIDSIHEQITAAKQKRVLLCNQYSQNIQNSDEIKIAACAVRNEQKSLELSLKNLDCEYQNDSLQLPNVIHSLTPVNTTGSEIVIKSYNKSDHFNKELFWSNLADDCYNEIIGTYYTGRLAQIEYTHMEKVNDYWLSRMDQGQLTNYPVHLSDIVRGPALEATSWPNMKSAIRLRPSKGDMLFVEDPNTKLGNWFVNPYTTDYLVGSGSLAAFSAYLMLHKANIFTNSSLRLISKGSIYALHSENSECTFSYNDTSCASSDDQKLKRSFKPPFHQSKQISILELTKDLDQCETGFHVLVDELCRFWQHYQPGWSFKLTYTEASNLYPCEMLRATLYSDMKTPNNNSISIPLASVSLVGDWISRRIVAKLTKTDNIDRDKNPYPCMVFMNAWNFQCLLDSFKQIGYLEEHSSSAID</sequence>
<dbReference type="EMBL" id="SKCS01000294">
    <property type="protein sequence ID" value="TNN11446.1"/>
    <property type="molecule type" value="Genomic_DNA"/>
</dbReference>
<dbReference type="Proteomes" id="UP000311919">
    <property type="component" value="Unassembled WGS sequence"/>
</dbReference>
<organism evidence="1 2">
    <name type="scientific">Schistosoma japonicum</name>
    <name type="common">Blood fluke</name>
    <dbReference type="NCBI Taxonomy" id="6182"/>
    <lineage>
        <taxon>Eukaryota</taxon>
        <taxon>Metazoa</taxon>
        <taxon>Spiralia</taxon>
        <taxon>Lophotrochozoa</taxon>
        <taxon>Platyhelminthes</taxon>
        <taxon>Trematoda</taxon>
        <taxon>Digenea</taxon>
        <taxon>Strigeidida</taxon>
        <taxon>Schistosomatoidea</taxon>
        <taxon>Schistosomatidae</taxon>
        <taxon>Schistosoma</taxon>
    </lineage>
</organism>
<dbReference type="STRING" id="6182.A0A4Z2D4N1"/>
<proteinExistence type="predicted"/>
<keyword evidence="2" id="KW-1185">Reference proteome</keyword>
<dbReference type="EMBL" id="SKCS01000294">
    <property type="protein sequence ID" value="TNN11445.1"/>
    <property type="molecule type" value="Genomic_DNA"/>
</dbReference>
<gene>
    <name evidence="1" type="ORF">EWB00_004607</name>
</gene>
<protein>
    <submittedName>
        <fullName evidence="1">Uncharacterized protein</fullName>
    </submittedName>
</protein>
<accession>A0A4Z2D4N1</accession>
<dbReference type="OrthoDB" id="24683at2759"/>
<dbReference type="AlphaFoldDB" id="A0A4Z2D4N1"/>
<evidence type="ECO:0000313" key="2">
    <source>
        <dbReference type="Proteomes" id="UP000311919"/>
    </source>
</evidence>
<evidence type="ECO:0000313" key="1">
    <source>
        <dbReference type="EMBL" id="TNN11445.1"/>
    </source>
</evidence>
<reference evidence="1 2" key="1">
    <citation type="submission" date="2019-03" db="EMBL/GenBank/DDBJ databases">
        <title>An improved genome assembly of the fluke Schistosoma japonicum.</title>
        <authorList>
            <person name="Hu W."/>
            <person name="Luo F."/>
            <person name="Yin M."/>
            <person name="Mo X."/>
            <person name="Sun C."/>
            <person name="Wu Q."/>
            <person name="Zhu B."/>
            <person name="Xiang M."/>
            <person name="Wang J."/>
            <person name="Wang Y."/>
            <person name="Zhang T."/>
            <person name="Xu B."/>
            <person name="Zheng H."/>
            <person name="Feng Z."/>
        </authorList>
    </citation>
    <scope>NUCLEOTIDE SEQUENCE [LARGE SCALE GENOMIC DNA]</scope>
    <source>
        <strain evidence="1">HuSjv2</strain>
        <tissue evidence="1">Worms</tissue>
    </source>
</reference>
<comment type="caution">
    <text evidence="1">The sequence shown here is derived from an EMBL/GenBank/DDBJ whole genome shotgun (WGS) entry which is preliminary data.</text>
</comment>
<name>A0A4Z2D4N1_SCHJA</name>